<dbReference type="PROSITE" id="PS00678">
    <property type="entry name" value="WD_REPEATS_1"/>
    <property type="match status" value="5"/>
</dbReference>
<dbReference type="InterPro" id="IPR020472">
    <property type="entry name" value="WD40_PAC1"/>
</dbReference>
<dbReference type="OrthoDB" id="538223at2759"/>
<dbReference type="Pfam" id="PF00400">
    <property type="entry name" value="WD40"/>
    <property type="match status" value="7"/>
</dbReference>
<proteinExistence type="predicted"/>
<keyword evidence="2" id="KW-0677">Repeat</keyword>
<dbReference type="PANTHER" id="PTHR19848">
    <property type="entry name" value="WD40 REPEAT PROTEIN"/>
    <property type="match status" value="1"/>
</dbReference>
<feature type="repeat" description="WD" evidence="3">
    <location>
        <begin position="570"/>
        <end position="611"/>
    </location>
</feature>
<dbReference type="PRINTS" id="PR00320">
    <property type="entry name" value="GPROTEINBRPT"/>
</dbReference>
<evidence type="ECO:0000256" key="3">
    <source>
        <dbReference type="PROSITE-ProRule" id="PRU00221"/>
    </source>
</evidence>
<dbReference type="InterPro" id="IPR015943">
    <property type="entry name" value="WD40/YVTN_repeat-like_dom_sf"/>
</dbReference>
<feature type="repeat" description="WD" evidence="3">
    <location>
        <begin position="612"/>
        <end position="653"/>
    </location>
</feature>
<dbReference type="Gene3D" id="2.130.10.10">
    <property type="entry name" value="YVTN repeat-like/Quinoprotein amine dehydrogenase"/>
    <property type="match status" value="2"/>
</dbReference>
<evidence type="ECO:0000256" key="2">
    <source>
        <dbReference type="ARBA" id="ARBA00022737"/>
    </source>
</evidence>
<dbReference type="InterPro" id="IPR019775">
    <property type="entry name" value="WD40_repeat_CS"/>
</dbReference>
<reference evidence="5 6" key="1">
    <citation type="journal article" date="2018" name="Sci. Rep.">
        <title>Genome sequence of the cauliflower mushroom Sparassis crispa (Hanabiratake) and its association with beneficial usage.</title>
        <authorList>
            <person name="Kiyama R."/>
            <person name="Furutani Y."/>
            <person name="Kawaguchi K."/>
            <person name="Nakanishi T."/>
        </authorList>
    </citation>
    <scope>NUCLEOTIDE SEQUENCE [LARGE SCALE GENOMIC DNA]</scope>
</reference>
<comment type="caution">
    <text evidence="5">The sequence shown here is derived from an EMBL/GenBank/DDBJ whole genome shotgun (WGS) entry which is preliminary data.</text>
</comment>
<feature type="repeat" description="WD" evidence="3">
    <location>
        <begin position="783"/>
        <end position="824"/>
    </location>
</feature>
<sequence length="824" mass="87550">MPASAPEVYSKCLFRYKHGYPLWAPEPGDHGEILIGDVGYISRGGFKPMFNATYPKDHAVNARYTLPDDFKPLVLDLKDRYRLHQSIMANVLCSRTVKGTGVSANATVNAVGGGVQFECAEDQGAMLVLTGPAVAEWQDKSRRRIGNYIVSNCQEWVAFKGKEFTEDDFIFISGHEKTTQWAVAAITQSGRSATLSFNGNFGPATAAFSVSATRVSYPQFEYRLGPPGLEWGVNSQRGGDLAMDQSIFIHYFKMKTRFGFIKTLKAAAEPRDPSRAAEEHGEGVVAETSGTDSDDDVVEQVPSAHEPWDPVDFVLNYILKHSEAEVAVASTEDLGTLCNNYIPDDIPAFLEQTLPDIEVNEEGVGSLSLETFGLDPPASVPEQTVVQSTADVLAPAEPVTSNAEPAESGGASDPAGPSGVDIPAQELSFAPAPAEIGGSDNSAEPSGTLPSSADIPELQQSSEPSLEEGSSKPQAHGSKHVLVQTTGGVTTLACAADGVVVSGSEEGTLTLWDAESGRQLAVHEAHTDGICAIGVSPDGRALLSAGRDEVVLLWDLNPKSEGGAVVRGQLEGHEGFVDAFAWAPDGRTVVTGAVDFTARLWDVETRETTHVLRGHTAMIMWVAFSADGQRVATAAADCTARVWDVASGAELSVLRGHESVVYTVAFSPDGRRVVTGADDGTARVWRAETGEELVTLREHAGIVYHAVFSEDGKQVLSVGGEGQVKVCDSFGAEVLRSIDATAGTDDGLNIGVISRDGKLACTAASDHVVRVWDLVTGAAVAAFEGHEDSVQVLTFSPDAKRVVSSGDDGTMRIWNVEEKMVKAE</sequence>
<evidence type="ECO:0000313" key="5">
    <source>
        <dbReference type="EMBL" id="GBE86786.1"/>
    </source>
</evidence>
<dbReference type="InterPro" id="IPR036322">
    <property type="entry name" value="WD40_repeat_dom_sf"/>
</dbReference>
<dbReference type="CDD" id="cd00200">
    <property type="entry name" value="WD40"/>
    <property type="match status" value="1"/>
</dbReference>
<evidence type="ECO:0000256" key="1">
    <source>
        <dbReference type="ARBA" id="ARBA00022574"/>
    </source>
</evidence>
<keyword evidence="6" id="KW-1185">Reference proteome</keyword>
<feature type="repeat" description="WD" evidence="3">
    <location>
        <begin position="523"/>
        <end position="557"/>
    </location>
</feature>
<feature type="compositionally biased region" description="Polar residues" evidence="4">
    <location>
        <begin position="439"/>
        <end position="451"/>
    </location>
</feature>
<feature type="compositionally biased region" description="Basic and acidic residues" evidence="4">
    <location>
        <begin position="269"/>
        <end position="282"/>
    </location>
</feature>
<feature type="repeat" description="WD" evidence="3">
    <location>
        <begin position="500"/>
        <end position="522"/>
    </location>
</feature>
<feature type="compositionally biased region" description="Low complexity" evidence="4">
    <location>
        <begin position="456"/>
        <end position="468"/>
    </location>
</feature>
<dbReference type="STRING" id="139825.A0A401GX27"/>
<dbReference type="InterPro" id="IPR001680">
    <property type="entry name" value="WD40_rpt"/>
</dbReference>
<feature type="compositionally biased region" description="Low complexity" evidence="4">
    <location>
        <begin position="405"/>
        <end position="419"/>
    </location>
</feature>
<feature type="region of interest" description="Disordered" evidence="4">
    <location>
        <begin position="269"/>
        <end position="297"/>
    </location>
</feature>
<dbReference type="PROSITE" id="PS50082">
    <property type="entry name" value="WD_REPEATS_2"/>
    <property type="match status" value="7"/>
</dbReference>
<dbReference type="PROSITE" id="PS50294">
    <property type="entry name" value="WD_REPEATS_REGION"/>
    <property type="match status" value="5"/>
</dbReference>
<feature type="region of interest" description="Disordered" evidence="4">
    <location>
        <begin position="398"/>
        <end position="478"/>
    </location>
</feature>
<keyword evidence="1 3" id="KW-0853">WD repeat</keyword>
<dbReference type="InParanoid" id="A0A401GX27"/>
<dbReference type="EMBL" id="BFAD01000010">
    <property type="protein sequence ID" value="GBE86786.1"/>
    <property type="molecule type" value="Genomic_DNA"/>
</dbReference>
<dbReference type="GeneID" id="38783703"/>
<dbReference type="AlphaFoldDB" id="A0A401GX27"/>
<dbReference type="SUPFAM" id="SSF50978">
    <property type="entry name" value="WD40 repeat-like"/>
    <property type="match status" value="1"/>
</dbReference>
<dbReference type="SMART" id="SM00320">
    <property type="entry name" value="WD40"/>
    <property type="match status" value="8"/>
</dbReference>
<gene>
    <name evidence="5" type="ORF">SCP_1000280</name>
</gene>
<evidence type="ECO:0000256" key="4">
    <source>
        <dbReference type="SAM" id="MobiDB-lite"/>
    </source>
</evidence>
<dbReference type="PANTHER" id="PTHR19848:SF8">
    <property type="entry name" value="F-BOX AND WD REPEAT DOMAIN CONTAINING 7"/>
    <property type="match status" value="1"/>
</dbReference>
<accession>A0A401GX27</accession>
<dbReference type="RefSeq" id="XP_027617699.1">
    <property type="nucleotide sequence ID" value="XM_027761898.1"/>
</dbReference>
<protein>
    <submittedName>
        <fullName evidence="5">Uncharacterized protein</fullName>
    </submittedName>
</protein>
<feature type="repeat" description="WD" evidence="3">
    <location>
        <begin position="754"/>
        <end position="782"/>
    </location>
</feature>
<dbReference type="Proteomes" id="UP000287166">
    <property type="component" value="Unassembled WGS sequence"/>
</dbReference>
<feature type="repeat" description="WD" evidence="3">
    <location>
        <begin position="654"/>
        <end position="695"/>
    </location>
</feature>
<organism evidence="5 6">
    <name type="scientific">Sparassis crispa</name>
    <dbReference type="NCBI Taxonomy" id="139825"/>
    <lineage>
        <taxon>Eukaryota</taxon>
        <taxon>Fungi</taxon>
        <taxon>Dikarya</taxon>
        <taxon>Basidiomycota</taxon>
        <taxon>Agaricomycotina</taxon>
        <taxon>Agaricomycetes</taxon>
        <taxon>Polyporales</taxon>
        <taxon>Sparassidaceae</taxon>
        <taxon>Sparassis</taxon>
    </lineage>
</organism>
<name>A0A401GX27_9APHY</name>
<evidence type="ECO:0000313" key="6">
    <source>
        <dbReference type="Proteomes" id="UP000287166"/>
    </source>
</evidence>